<feature type="binding site" evidence="2">
    <location>
        <position position="232"/>
    </location>
    <ligand>
        <name>Zn(2+)</name>
        <dbReference type="ChEBI" id="CHEBI:29105"/>
    </ligand>
</feature>
<dbReference type="GO" id="GO:0005524">
    <property type="term" value="F:ATP binding"/>
    <property type="evidence" value="ECO:0007669"/>
    <property type="project" value="UniProtKB-UniRule"/>
</dbReference>
<dbReference type="EC" id="6.3.5.13" evidence="2"/>
<gene>
    <name evidence="2" type="primary">murT</name>
    <name evidence="5" type="ORF">HMPREF9629_01196</name>
</gene>
<evidence type="ECO:0000313" key="5">
    <source>
        <dbReference type="EMBL" id="EHL16356.1"/>
    </source>
</evidence>
<proteinExistence type="inferred from homology"/>
<feature type="domain" description="Lipid II isoglutaminyl synthase (glutamine-hydrolyzing) subunit MurT C-terminal" evidence="4">
    <location>
        <begin position="334"/>
        <end position="439"/>
    </location>
</feature>
<dbReference type="InterPro" id="IPR043703">
    <property type="entry name" value="Lipid_II_synth_MurT"/>
</dbReference>
<dbReference type="HOGENOM" id="CLU_041534_0_0_9"/>
<evidence type="ECO:0000256" key="2">
    <source>
        <dbReference type="HAMAP-Rule" id="MF_02214"/>
    </source>
</evidence>
<evidence type="ECO:0000259" key="3">
    <source>
        <dbReference type="Pfam" id="PF08245"/>
    </source>
</evidence>
<comment type="pathway">
    <text evidence="1 2">Cell wall biogenesis; peptidoglycan biosynthesis.</text>
</comment>
<comment type="function">
    <text evidence="2">The lipid II isoglutaminyl synthase complex catalyzes the formation of alpha-D-isoglutamine in the cell wall lipid II stem peptide. The MurT subunit catalyzes the ATP-dependent amidation of D-glutamate residue of lipid II, converting it to an isoglutamine residue.</text>
</comment>
<dbReference type="EMBL" id="AFZE01000003">
    <property type="protein sequence ID" value="EHL16356.1"/>
    <property type="molecule type" value="Genomic_DNA"/>
</dbReference>
<feature type="binding site" evidence="2">
    <location>
        <position position="229"/>
    </location>
    <ligand>
        <name>Zn(2+)</name>
        <dbReference type="ChEBI" id="CHEBI:29105"/>
    </ligand>
</feature>
<feature type="active site" evidence="2">
    <location>
        <position position="370"/>
    </location>
</feature>
<reference evidence="5 6" key="1">
    <citation type="submission" date="2011-08" db="EMBL/GenBank/DDBJ databases">
        <title>The Genome Sequence of Eubacteriaceae bacterium ACC19a.</title>
        <authorList>
            <consortium name="The Broad Institute Genome Sequencing Platform"/>
            <person name="Earl A."/>
            <person name="Ward D."/>
            <person name="Feldgarden M."/>
            <person name="Gevers D."/>
            <person name="Sizova M."/>
            <person name="Hazen A."/>
            <person name="Epstein S."/>
            <person name="Young S.K."/>
            <person name="Zeng Q."/>
            <person name="Gargeya S."/>
            <person name="Fitzgerald M."/>
            <person name="Haas B."/>
            <person name="Abouelleil A."/>
            <person name="Alvarado L."/>
            <person name="Arachchi H.M."/>
            <person name="Berlin A."/>
            <person name="Brown A."/>
            <person name="Chapman S.B."/>
            <person name="Chen Z."/>
            <person name="Dunbar C."/>
            <person name="Freedman E."/>
            <person name="Gearin G."/>
            <person name="Gellesch M."/>
            <person name="Goldberg J."/>
            <person name="Griggs A."/>
            <person name="Gujja S."/>
            <person name="Heiman D."/>
            <person name="Howarth C."/>
            <person name="Larson L."/>
            <person name="Lui A."/>
            <person name="MacDonald P.J.P."/>
            <person name="Montmayeur A."/>
            <person name="Murphy C."/>
            <person name="Neiman D."/>
            <person name="Pearson M."/>
            <person name="Priest M."/>
            <person name="Roberts A."/>
            <person name="Saif S."/>
            <person name="Shea T."/>
            <person name="Shenoy N."/>
            <person name="Sisk P."/>
            <person name="Stolte C."/>
            <person name="Sykes S."/>
            <person name="Wortman J."/>
            <person name="Nusbaum C."/>
            <person name="Birren B."/>
        </authorList>
    </citation>
    <scope>NUCLEOTIDE SEQUENCE [LARGE SCALE GENOMIC DNA]</scope>
    <source>
        <strain evidence="5 6">ACC19a</strain>
    </source>
</reference>
<dbReference type="PANTHER" id="PTHR23135:SF7">
    <property type="entry name" value="LIPID II ISOGLUTAMINYL SYNTHASE (GLUTAMINE-HYDROLYZING) SUBUNIT MURT"/>
    <property type="match status" value="1"/>
</dbReference>
<feature type="binding site" evidence="2">
    <location>
        <position position="210"/>
    </location>
    <ligand>
        <name>Zn(2+)</name>
        <dbReference type="ChEBI" id="CHEBI:29105"/>
    </ligand>
</feature>
<comment type="caution">
    <text evidence="5">The sequence shown here is derived from an EMBL/GenBank/DDBJ whole genome shotgun (WGS) entry which is preliminary data.</text>
</comment>
<evidence type="ECO:0000313" key="6">
    <source>
        <dbReference type="Proteomes" id="UP000006437"/>
    </source>
</evidence>
<comment type="catalytic activity">
    <reaction evidence="2">
        <text>beta-D-GlcNAc-(1-&gt;4)-Mur2Ac(oyl-L-Ala-gamma-D-O-P-Glu-L-Lys-D-Ala-D-Ala)-di-trans,octa-cis-undecaprenyl diphosphate + NH4(+) = beta-D-GlcNAc-(1-&gt;4)-Mur2Ac(oyl-L-Ala-D-isoglutaminyl-L-Lys-D-Ala-D-Ala)-di-trans,octa-cis-undecaprenyl diphosphate + phosphate + H(+)</text>
        <dbReference type="Rhea" id="RHEA:57932"/>
        <dbReference type="ChEBI" id="CHEBI:15378"/>
        <dbReference type="ChEBI" id="CHEBI:28938"/>
        <dbReference type="ChEBI" id="CHEBI:43474"/>
        <dbReference type="ChEBI" id="CHEBI:62233"/>
        <dbReference type="ChEBI" id="CHEBI:143132"/>
    </reaction>
</comment>
<dbReference type="GO" id="GO:0008270">
    <property type="term" value="F:zinc ion binding"/>
    <property type="evidence" value="ECO:0007669"/>
    <property type="project" value="UniProtKB-UniRule"/>
</dbReference>
<dbReference type="HAMAP" id="MF_02214">
    <property type="entry name" value="Lipid_II_synth_MurT"/>
    <property type="match status" value="1"/>
</dbReference>
<feature type="binding site" evidence="2">
    <location>
        <position position="207"/>
    </location>
    <ligand>
        <name>Zn(2+)</name>
        <dbReference type="ChEBI" id="CHEBI:29105"/>
    </ligand>
</feature>
<dbReference type="UniPathway" id="UPA00219"/>
<dbReference type="InterPro" id="IPR013564">
    <property type="entry name" value="MurT_C"/>
</dbReference>
<protein>
    <recommendedName>
        <fullName evidence="2">Lipid II isoglutaminyl synthase (glutamine-hydrolyzing) subunit MurT</fullName>
        <ecNumber evidence="2">6.3.5.13</ecNumber>
    </recommendedName>
</protein>
<keyword evidence="2" id="KW-0067">ATP-binding</keyword>
<dbReference type="Gene3D" id="3.40.1190.10">
    <property type="entry name" value="Mur-like, catalytic domain"/>
    <property type="match status" value="1"/>
</dbReference>
<comment type="catalytic activity">
    <reaction evidence="2">
        <text>beta-D-GlcNAc-(1-&gt;4)-Mur2Ac(oyl-L-Ala-gamma-D-Glu-L-Lys-D-Ala-D-Ala)-di-trans,octa-cis-undecaprenyl diphosphate + L-glutamine + ATP + H2O = beta-D-GlcNAc-(1-&gt;4)-Mur2Ac(oyl-L-Ala-D-isoglutaminyl-L-Lys-D-Ala-D-Ala)-di-trans,octa-cis-undecaprenyl diphosphate + L-glutamate + ADP + phosphate + H(+)</text>
        <dbReference type="Rhea" id="RHEA:57928"/>
        <dbReference type="ChEBI" id="CHEBI:15377"/>
        <dbReference type="ChEBI" id="CHEBI:15378"/>
        <dbReference type="ChEBI" id="CHEBI:29985"/>
        <dbReference type="ChEBI" id="CHEBI:30616"/>
        <dbReference type="ChEBI" id="CHEBI:43474"/>
        <dbReference type="ChEBI" id="CHEBI:58359"/>
        <dbReference type="ChEBI" id="CHEBI:60033"/>
        <dbReference type="ChEBI" id="CHEBI:62233"/>
        <dbReference type="ChEBI" id="CHEBI:456216"/>
        <dbReference type="EC" id="6.3.5.13"/>
    </reaction>
</comment>
<sequence>MRYFALILGKIIFFLLKIFGRSGGSLPGKTAIRFCSNMLSYFKYPKITILVTGTNGKTSTSNIIANIFKRAGYKTVSNSKGDNIINGITSLLIKNSNFTFEIIADALIIEIDELTLAKQLKNIKASDIVITNFFRDQLDRAGEMESIILKISKAMENYKGRLFLNEDDPNVKRFSKISKDIKIVSFGLGKEKNAKTENFDAKEGKFCPICNGILEYEYYQYSHIGKYHCKNCDFKSDMPNYLAKDINYEDNTFEVEVIANSEKEFDEIPNKKIEKYKTSINATYHIYNLVSALAVGKTYGISSDDINTVFKNFNLGIGRMEKINIGDKKILLNLVKNPTGCNEIIKYIGNNKNEKALIFLLNDNHADGRDISWIWDVNFEQINNLKYAIITGKRAYEAAVRFKLSNISENIAVEKDIDKAIAKMLDTNMDMYVISTYTGLFDIRKKLLDFKV</sequence>
<dbReference type="AlphaFoldDB" id="G9WYE5"/>
<dbReference type="PATRIC" id="fig|796937.3.peg.389"/>
<comment type="subunit">
    <text evidence="2">Forms a heterodimer with GatD.</text>
</comment>
<dbReference type="BioCyc" id="EBAC796937-HMP:GMGH-1200-MONOMER"/>
<dbReference type="Pfam" id="PF08353">
    <property type="entry name" value="MurT_C"/>
    <property type="match status" value="1"/>
</dbReference>
<dbReference type="GO" id="GO:0009252">
    <property type="term" value="P:peptidoglycan biosynthetic process"/>
    <property type="evidence" value="ECO:0007669"/>
    <property type="project" value="UniProtKB-UniRule"/>
</dbReference>
<dbReference type="PANTHER" id="PTHR23135">
    <property type="entry name" value="MUR LIGASE FAMILY MEMBER"/>
    <property type="match status" value="1"/>
</dbReference>
<keyword evidence="2" id="KW-0436">Ligase</keyword>
<name>G9WYE5_9FIRM</name>
<keyword evidence="2" id="KW-0961">Cell wall biogenesis/degradation</keyword>
<dbReference type="Proteomes" id="UP000006437">
    <property type="component" value="Unassembled WGS sequence"/>
</dbReference>
<dbReference type="RefSeq" id="WP_009525431.1">
    <property type="nucleotide sequence ID" value="NZ_JH414552.1"/>
</dbReference>
<dbReference type="GO" id="GO:0016881">
    <property type="term" value="F:acid-amino acid ligase activity"/>
    <property type="evidence" value="ECO:0007669"/>
    <property type="project" value="InterPro"/>
</dbReference>
<keyword evidence="2" id="KW-0133">Cell shape</keyword>
<organism evidence="5 6">
    <name type="scientific">Peptoanaerobacter stomatis</name>
    <dbReference type="NCBI Taxonomy" id="796937"/>
    <lineage>
        <taxon>Bacteria</taxon>
        <taxon>Bacillati</taxon>
        <taxon>Bacillota</taxon>
        <taxon>Clostridia</taxon>
        <taxon>Peptostreptococcales</taxon>
        <taxon>Filifactoraceae</taxon>
        <taxon>Peptoanaerobacter</taxon>
    </lineage>
</organism>
<dbReference type="GO" id="GO:0140282">
    <property type="term" value="F:carbon-nitrogen ligase activity on lipid II"/>
    <property type="evidence" value="ECO:0007669"/>
    <property type="project" value="UniProtKB-UniRule"/>
</dbReference>
<dbReference type="GO" id="GO:0071555">
    <property type="term" value="P:cell wall organization"/>
    <property type="evidence" value="ECO:0007669"/>
    <property type="project" value="UniProtKB-KW"/>
</dbReference>
<dbReference type="GO" id="GO:0008360">
    <property type="term" value="P:regulation of cell shape"/>
    <property type="evidence" value="ECO:0007669"/>
    <property type="project" value="UniProtKB-KW"/>
</dbReference>
<feature type="domain" description="Mur ligase central" evidence="3">
    <location>
        <begin position="51"/>
        <end position="231"/>
    </location>
</feature>
<comment type="catalytic activity">
    <reaction evidence="2">
        <text>beta-D-GlcNAc-(1-&gt;4)-Mur2Ac(oyl-L-Ala-gamma-D-Glu-L-Lys-D-Ala-D-Ala)-di-trans,octa-cis-undecaprenyl diphosphate + ATP = beta-D-GlcNAc-(1-&gt;4)-Mur2Ac(oyl-L-Ala-gamma-D-O-P-Glu-L-Lys-D-Ala-D-Ala)-di-trans,octa-cis-undecaprenyl diphosphate + ADP</text>
        <dbReference type="Rhea" id="RHEA:59488"/>
        <dbReference type="ChEBI" id="CHEBI:30616"/>
        <dbReference type="ChEBI" id="CHEBI:60033"/>
        <dbReference type="ChEBI" id="CHEBI:143132"/>
        <dbReference type="ChEBI" id="CHEBI:456216"/>
    </reaction>
</comment>
<evidence type="ECO:0000256" key="1">
    <source>
        <dbReference type="ARBA" id="ARBA00004752"/>
    </source>
</evidence>
<dbReference type="SUPFAM" id="SSF53623">
    <property type="entry name" value="MurD-like peptide ligases, catalytic domain"/>
    <property type="match status" value="1"/>
</dbReference>
<keyword evidence="2" id="KW-0547">Nucleotide-binding</keyword>
<dbReference type="Pfam" id="PF08245">
    <property type="entry name" value="Mur_ligase_M"/>
    <property type="match status" value="1"/>
</dbReference>
<dbReference type="InterPro" id="IPR013221">
    <property type="entry name" value="Mur_ligase_cen"/>
</dbReference>
<dbReference type="InterPro" id="IPR036565">
    <property type="entry name" value="Mur-like_cat_sf"/>
</dbReference>
<evidence type="ECO:0000259" key="4">
    <source>
        <dbReference type="Pfam" id="PF08353"/>
    </source>
</evidence>
<keyword evidence="2" id="KW-0862">Zinc</keyword>
<accession>G9WYE5</accession>
<keyword evidence="2" id="KW-0573">Peptidoglycan synthesis</keyword>
<comment type="similarity">
    <text evidence="2">Belongs to the MurCDEF family. MurT subfamily.</text>
</comment>
<keyword evidence="2" id="KW-0479">Metal-binding</keyword>